<dbReference type="EC" id="3.5.1.41" evidence="21"/>
<evidence type="ECO:0000256" key="23">
    <source>
        <dbReference type="SAM" id="MobiDB-lite"/>
    </source>
</evidence>
<comment type="catalytic activity">
    <reaction evidence="22">
        <text>[(1-&gt;4)-N-acetyl-beta-D-glucosaminyl](n) + n H2O = chitosan + n acetate</text>
        <dbReference type="Rhea" id="RHEA:10464"/>
        <dbReference type="Rhea" id="RHEA-COMP:9593"/>
        <dbReference type="Rhea" id="RHEA-COMP:9597"/>
        <dbReference type="ChEBI" id="CHEBI:15377"/>
        <dbReference type="ChEBI" id="CHEBI:17029"/>
        <dbReference type="ChEBI" id="CHEBI:30089"/>
        <dbReference type="ChEBI" id="CHEBI:57704"/>
        <dbReference type="EC" id="3.5.1.41"/>
    </reaction>
    <physiologicalReaction direction="left-to-right" evidence="22">
        <dbReference type="Rhea" id="RHEA:10465"/>
    </physiologicalReaction>
</comment>
<keyword evidence="16" id="KW-0119">Carbohydrate metabolism</keyword>
<dbReference type="GO" id="GO:0046872">
    <property type="term" value="F:metal ion binding"/>
    <property type="evidence" value="ECO:0007669"/>
    <property type="project" value="UniProtKB-KW"/>
</dbReference>
<comment type="caution">
    <text evidence="27">The sequence shown here is derived from an EMBL/GenBank/DDBJ whole genome shotgun (WGS) entry which is preliminary data.</text>
</comment>
<keyword evidence="14 24" id="KW-0472">Membrane</keyword>
<feature type="compositionally biased region" description="Acidic residues" evidence="23">
    <location>
        <begin position="835"/>
        <end position="855"/>
    </location>
</feature>
<feature type="transmembrane region" description="Helical" evidence="24">
    <location>
        <begin position="525"/>
        <end position="545"/>
    </location>
</feature>
<dbReference type="GO" id="GO:0004099">
    <property type="term" value="F:chitin deacetylase activity"/>
    <property type="evidence" value="ECO:0007669"/>
    <property type="project" value="UniProtKB-EC"/>
</dbReference>
<evidence type="ECO:0000256" key="6">
    <source>
        <dbReference type="ARBA" id="ARBA00022475"/>
    </source>
</evidence>
<keyword evidence="12" id="KW-0378">Hydrolase</keyword>
<evidence type="ECO:0000256" key="24">
    <source>
        <dbReference type="SAM" id="Phobius"/>
    </source>
</evidence>
<keyword evidence="10" id="KW-0479">Metal-binding</keyword>
<dbReference type="Gene3D" id="3.20.20.370">
    <property type="entry name" value="Glycoside hydrolase/deacetylase"/>
    <property type="match status" value="1"/>
</dbReference>
<feature type="domain" description="SAC" evidence="25">
    <location>
        <begin position="93"/>
        <end position="425"/>
    </location>
</feature>
<dbReference type="PROSITE" id="PS51677">
    <property type="entry name" value="NODB"/>
    <property type="match status" value="1"/>
</dbReference>
<evidence type="ECO:0000313" key="27">
    <source>
        <dbReference type="EMBL" id="KAF5356052.1"/>
    </source>
</evidence>
<keyword evidence="28" id="KW-1185">Reference proteome</keyword>
<gene>
    <name evidence="27" type="ORF">D9756_004188</name>
</gene>
<reference evidence="27 28" key="1">
    <citation type="journal article" date="2020" name="ISME J.">
        <title>Uncovering the hidden diversity of litter-decomposition mechanisms in mushroom-forming fungi.</title>
        <authorList>
            <person name="Floudas D."/>
            <person name="Bentzer J."/>
            <person name="Ahren D."/>
            <person name="Johansson T."/>
            <person name="Persson P."/>
            <person name="Tunlid A."/>
        </authorList>
    </citation>
    <scope>NUCLEOTIDE SEQUENCE [LARGE SCALE GENOMIC DNA]</scope>
    <source>
        <strain evidence="27 28">CBS 146.42</strain>
    </source>
</reference>
<dbReference type="Pfam" id="PF02383">
    <property type="entry name" value="Syja_N"/>
    <property type="match status" value="1"/>
</dbReference>
<dbReference type="GO" id="GO:0006334">
    <property type="term" value="P:nucleosome assembly"/>
    <property type="evidence" value="ECO:0007669"/>
    <property type="project" value="InterPro"/>
</dbReference>
<evidence type="ECO:0000256" key="5">
    <source>
        <dbReference type="ARBA" id="ARBA00010973"/>
    </source>
</evidence>
<dbReference type="Gene3D" id="3.30.1120.90">
    <property type="entry name" value="Nucleosome assembly protein"/>
    <property type="match status" value="1"/>
</dbReference>
<comment type="similarity">
    <text evidence="4">Belongs to the nucleosome assembly protein (NAP) family.</text>
</comment>
<organism evidence="27 28">
    <name type="scientific">Leucocoprinus leucothites</name>
    <dbReference type="NCBI Taxonomy" id="201217"/>
    <lineage>
        <taxon>Eukaryota</taxon>
        <taxon>Fungi</taxon>
        <taxon>Dikarya</taxon>
        <taxon>Basidiomycota</taxon>
        <taxon>Agaricomycotina</taxon>
        <taxon>Agaricomycetes</taxon>
        <taxon>Agaricomycetidae</taxon>
        <taxon>Agaricales</taxon>
        <taxon>Agaricineae</taxon>
        <taxon>Agaricaceae</taxon>
        <taxon>Leucocoprinus</taxon>
    </lineage>
</organism>
<keyword evidence="18" id="KW-0449">Lipoprotein</keyword>
<evidence type="ECO:0000256" key="15">
    <source>
        <dbReference type="ARBA" id="ARBA00023180"/>
    </source>
</evidence>
<dbReference type="GO" id="GO:0005886">
    <property type="term" value="C:plasma membrane"/>
    <property type="evidence" value="ECO:0007669"/>
    <property type="project" value="UniProtKB-SubCell"/>
</dbReference>
<feature type="compositionally biased region" description="Low complexity" evidence="23">
    <location>
        <begin position="1309"/>
        <end position="1323"/>
    </location>
</feature>
<dbReference type="InterPro" id="IPR002509">
    <property type="entry name" value="NODB_dom"/>
</dbReference>
<dbReference type="OrthoDB" id="405996at2759"/>
<evidence type="ECO:0000259" key="25">
    <source>
        <dbReference type="PROSITE" id="PS50275"/>
    </source>
</evidence>
<evidence type="ECO:0000256" key="10">
    <source>
        <dbReference type="ARBA" id="ARBA00022723"/>
    </source>
</evidence>
<evidence type="ECO:0000256" key="4">
    <source>
        <dbReference type="ARBA" id="ARBA00009947"/>
    </source>
</evidence>
<dbReference type="PANTHER" id="PTHR45662">
    <property type="entry name" value="PHOSPHATIDYLINOSITIDE PHOSPHATASE SAC1"/>
    <property type="match status" value="1"/>
</dbReference>
<accession>A0A8H5G0T1</accession>
<comment type="subcellular location">
    <subcellularLocation>
        <location evidence="3">Cell membrane</location>
        <topology evidence="3">Lipid-anchor</topology>
        <topology evidence="3">GPI-anchor</topology>
    </subcellularLocation>
    <subcellularLocation>
        <location evidence="2">Secreted</location>
        <location evidence="2">Cell wall</location>
    </subcellularLocation>
</comment>
<dbReference type="InterPro" id="IPR002164">
    <property type="entry name" value="NAP_family"/>
</dbReference>
<keyword evidence="13" id="KW-0146">Chitin degradation</keyword>
<comment type="similarity">
    <text evidence="5">Belongs to the polysaccharide deacetylase family.</text>
</comment>
<evidence type="ECO:0000259" key="26">
    <source>
        <dbReference type="PROSITE" id="PS51677"/>
    </source>
</evidence>
<feature type="transmembrane region" description="Helical" evidence="24">
    <location>
        <begin position="495"/>
        <end position="513"/>
    </location>
</feature>
<sequence length="1358" mass="150330">MTRVETDQFLETELKSPIPSTAHRSGKPLYGIAGIISLSLSEYIIVITGRELSGRLMDHDIYRATSFDILPVNPNISSHNPPHPVETHLLALVRSHLHSGNFLFAYQWDLTRRLQSQWETREKDGQRAFWETFSPYILPIMYGTFDLRPTLVHGRYMHLCLISRRSRFRAGTRYFRRGIDKDGQVANFNETEQIVLLESPTPGLADTNVIAKLSFVQIRGSVPVFWAEVNTLRYKPDLQIMDLQETADAMRRHLQEQVDKYGEQALVSLVNQKGYEKPVKEAYERFMAELNMPNVRYEYFDFHTECSKMRWDRISILIERIQDDLERQEYFHLGANEEKPLKQQTGTVRTNCMDNLDRTNVVQATIAKWTLNQQLRDLGILSENAGIDDYESFSKDFRETPAAAYVNVWAVWAEHADAIATAYGGSGALKSDFTRTGKRTRKGLLEDGIKSTMRYIKNNFFDGARQDGFDLVTGQWVARRTPSASLFLITDARPLIIRSMPLVALFSLFMITAGLTLPRTSDYSLFYYFLLWFWLLAVSVLFILVHGIDYVSWPRLIPLTENIYYNGPGFRSGRHGMGVKGTGKGIDTKQRAKWAVNGRIEEVELGTLKKRGTKRGSPGAEDEKNIFEGVEIGDEEAKQLEAIQRETARIELAIEREGQKKLIPAFKKRREVLKAIPKFWPVALMRHSLLSFNLTHGADQSAFAYLEDLWIEKDPAELRAFKLEFYFKENPYFSNTVLTKEYKYVPGPAAANDKPDENGITESMSMKIDWKSDDKNLTMLYPREMDPEDEDEIADPGSFFNLFENENDPMDIGLTIANEVFPEAIEYFLGNVGGEELDSEDEDDEDDDDDAEEIDLEKPRSKKRPMRLALAAIVAAPLLAVYADDAHHARRMQHARQAPPASSSSPAAAPSSPAATPSAPSAPSSAAPPGATSAPASAPPSTVSISVSLLSTNPTAVPLASINANAPSAATSPLASTPAAGAQPTFIPGAPALPNVDTLNPSAYPPLDKIPDINSPEVQQWIQEVKNSGITIPNFEPTVAGGCPANPAAAQDPNRCWWTCGGCVRDADISDCPTTKTWGLTYDDGPAFYTTQLLDYLNSQNLKSTFFVVGSRVISFPHVLQAEYMSEHQIAIHTWSHPALTTLSNEQIIAELGWTKKAIKDVLGVTPNMMRPPFGDIDDRVRAISMAMGLVPVMWTRISPTQTFDTGDFEIHGGTTTVQQVLANWQGIMSNVTSRNNGFIVLEHDLFQQMVDVATGYILPDAQARGLHIEPVSTCLNRPIADAYIETNNNQTNPPPVGSGAIGIPSPSPTSTNQGGTGSNSSSSGGGNGSGAAPSVHLGTTAVLTSLAGVLAALISLF</sequence>
<dbReference type="GO" id="GO:0043812">
    <property type="term" value="F:phosphatidylinositol-4-phosphate phosphatase activity"/>
    <property type="evidence" value="ECO:0007669"/>
    <property type="project" value="TreeGrafter"/>
</dbReference>
<dbReference type="SUPFAM" id="SSF88713">
    <property type="entry name" value="Glycoside hydrolase/deacetylase"/>
    <property type="match status" value="1"/>
</dbReference>
<evidence type="ECO:0000256" key="21">
    <source>
        <dbReference type="ARBA" id="ARBA00024056"/>
    </source>
</evidence>
<evidence type="ECO:0000256" key="12">
    <source>
        <dbReference type="ARBA" id="ARBA00022801"/>
    </source>
</evidence>
<dbReference type="GO" id="GO:0098552">
    <property type="term" value="C:side of membrane"/>
    <property type="evidence" value="ECO:0007669"/>
    <property type="project" value="UniProtKB-KW"/>
</dbReference>
<dbReference type="InterPro" id="IPR002013">
    <property type="entry name" value="SAC_dom"/>
</dbReference>
<dbReference type="SUPFAM" id="SSF143113">
    <property type="entry name" value="NAP-like"/>
    <property type="match status" value="1"/>
</dbReference>
<evidence type="ECO:0000256" key="3">
    <source>
        <dbReference type="ARBA" id="ARBA00004609"/>
    </source>
</evidence>
<evidence type="ECO:0000256" key="8">
    <source>
        <dbReference type="ARBA" id="ARBA00022525"/>
    </source>
</evidence>
<evidence type="ECO:0000313" key="28">
    <source>
        <dbReference type="Proteomes" id="UP000559027"/>
    </source>
</evidence>
<evidence type="ECO:0000256" key="17">
    <source>
        <dbReference type="ARBA" id="ARBA00023285"/>
    </source>
</evidence>
<feature type="region of interest" description="Disordered" evidence="23">
    <location>
        <begin position="890"/>
        <end position="942"/>
    </location>
</feature>
<proteinExistence type="inferred from homology"/>
<evidence type="ECO:0000256" key="9">
    <source>
        <dbReference type="ARBA" id="ARBA00022622"/>
    </source>
</evidence>
<dbReference type="GO" id="GO:0071555">
    <property type="term" value="P:cell wall organization"/>
    <property type="evidence" value="ECO:0007669"/>
    <property type="project" value="UniProtKB-KW"/>
</dbReference>
<feature type="domain" description="NodB homology" evidence="26">
    <location>
        <begin position="1076"/>
        <end position="1270"/>
    </location>
</feature>
<dbReference type="GO" id="GO:0005783">
    <property type="term" value="C:endoplasmic reticulum"/>
    <property type="evidence" value="ECO:0007669"/>
    <property type="project" value="TreeGrafter"/>
</dbReference>
<evidence type="ECO:0000256" key="16">
    <source>
        <dbReference type="ARBA" id="ARBA00023277"/>
    </source>
</evidence>
<evidence type="ECO:0000256" key="11">
    <source>
        <dbReference type="ARBA" id="ARBA00022729"/>
    </source>
</evidence>
<evidence type="ECO:0000256" key="22">
    <source>
        <dbReference type="ARBA" id="ARBA00048494"/>
    </source>
</evidence>
<evidence type="ECO:0000256" key="20">
    <source>
        <dbReference type="ARBA" id="ARBA00023326"/>
    </source>
</evidence>
<dbReference type="GO" id="GO:0000272">
    <property type="term" value="P:polysaccharide catabolic process"/>
    <property type="evidence" value="ECO:0007669"/>
    <property type="project" value="UniProtKB-KW"/>
</dbReference>
<keyword evidence="17" id="KW-0170">Cobalt</keyword>
<evidence type="ECO:0000256" key="14">
    <source>
        <dbReference type="ARBA" id="ARBA00023136"/>
    </source>
</evidence>
<protein>
    <recommendedName>
        <fullName evidence="21">chitin deacetylase</fullName>
        <ecNumber evidence="21">3.5.1.41</ecNumber>
    </recommendedName>
</protein>
<keyword evidence="20" id="KW-0624">Polysaccharide degradation</keyword>
<keyword evidence="9" id="KW-0336">GPI-anchor</keyword>
<dbReference type="GO" id="GO:0009272">
    <property type="term" value="P:fungal-type cell wall biogenesis"/>
    <property type="evidence" value="ECO:0007669"/>
    <property type="project" value="UniProtKB-ARBA"/>
</dbReference>
<feature type="region of interest" description="Disordered" evidence="23">
    <location>
        <begin position="834"/>
        <end position="862"/>
    </location>
</feature>
<name>A0A8H5G0T1_9AGAR</name>
<keyword evidence="15" id="KW-0325">Glycoprotein</keyword>
<dbReference type="GO" id="GO:0046856">
    <property type="term" value="P:phosphatidylinositol dephosphorylation"/>
    <property type="evidence" value="ECO:0007669"/>
    <property type="project" value="TreeGrafter"/>
</dbReference>
<evidence type="ECO:0000256" key="2">
    <source>
        <dbReference type="ARBA" id="ARBA00004191"/>
    </source>
</evidence>
<dbReference type="Pfam" id="PF01522">
    <property type="entry name" value="Polysacc_deac_1"/>
    <property type="match status" value="1"/>
</dbReference>
<evidence type="ECO:0000256" key="1">
    <source>
        <dbReference type="ARBA" id="ARBA00001941"/>
    </source>
</evidence>
<evidence type="ECO:0000256" key="18">
    <source>
        <dbReference type="ARBA" id="ARBA00023288"/>
    </source>
</evidence>
<keyword evidence="6" id="KW-1003">Cell membrane</keyword>
<comment type="cofactor">
    <cofactor evidence="1">
        <name>Co(2+)</name>
        <dbReference type="ChEBI" id="CHEBI:48828"/>
    </cofactor>
</comment>
<keyword evidence="7" id="KW-0134">Cell wall</keyword>
<dbReference type="InterPro" id="IPR011330">
    <property type="entry name" value="Glyco_hydro/deAcase_b/a-brl"/>
</dbReference>
<dbReference type="InterPro" id="IPR037231">
    <property type="entry name" value="NAP-like_sf"/>
</dbReference>
<keyword evidence="19" id="KW-0961">Cell wall biogenesis/degradation</keyword>
<dbReference type="Proteomes" id="UP000559027">
    <property type="component" value="Unassembled WGS sequence"/>
</dbReference>
<dbReference type="EMBL" id="JAACJO010000007">
    <property type="protein sequence ID" value="KAF5356052.1"/>
    <property type="molecule type" value="Genomic_DNA"/>
</dbReference>
<feature type="region of interest" description="Disordered" evidence="23">
    <location>
        <begin position="1286"/>
        <end position="1332"/>
    </location>
</feature>
<dbReference type="GO" id="GO:0006032">
    <property type="term" value="P:chitin catabolic process"/>
    <property type="evidence" value="ECO:0007669"/>
    <property type="project" value="UniProtKB-KW"/>
</dbReference>
<feature type="compositionally biased region" description="Low complexity" evidence="23">
    <location>
        <begin position="898"/>
        <end position="942"/>
    </location>
</feature>
<evidence type="ECO:0000256" key="13">
    <source>
        <dbReference type="ARBA" id="ARBA00023024"/>
    </source>
</evidence>
<dbReference type="Pfam" id="PF00956">
    <property type="entry name" value="NAP"/>
    <property type="match status" value="1"/>
</dbReference>
<keyword evidence="24" id="KW-1133">Transmembrane helix</keyword>
<evidence type="ECO:0000256" key="19">
    <source>
        <dbReference type="ARBA" id="ARBA00023316"/>
    </source>
</evidence>
<keyword evidence="11" id="KW-0732">Signal</keyword>
<keyword evidence="8" id="KW-0964">Secreted</keyword>
<dbReference type="FunFam" id="3.20.20.370:FF:000004">
    <property type="entry name" value="Related to Chitin deacetylase"/>
    <property type="match status" value="1"/>
</dbReference>
<keyword evidence="24" id="KW-0812">Transmembrane</keyword>
<dbReference type="GO" id="GO:0005634">
    <property type="term" value="C:nucleus"/>
    <property type="evidence" value="ECO:0007669"/>
    <property type="project" value="InterPro"/>
</dbReference>
<dbReference type="PANTHER" id="PTHR45662:SF2">
    <property type="entry name" value="PHOSPHATIDYLINOSITOL-3-PHOSPHATASE SAC1"/>
    <property type="match status" value="1"/>
</dbReference>
<evidence type="ECO:0000256" key="7">
    <source>
        <dbReference type="ARBA" id="ARBA00022512"/>
    </source>
</evidence>
<dbReference type="PROSITE" id="PS50275">
    <property type="entry name" value="SAC"/>
    <property type="match status" value="1"/>
</dbReference>